<accession>A0A7X8YHV7</accession>
<keyword evidence="2" id="KW-1185">Reference proteome</keyword>
<protein>
    <recommendedName>
        <fullName evidence="3">Queuosine biosynthesis protein QueD</fullName>
    </recommendedName>
</protein>
<sequence length="168" mass="19128">MSVNALEKATIINELRFGVSLSDAVQCGRRADFALLVSMFSNDARDTASTELIESHETTDATLRQQFGLSEPQALRSDERSYHRAAEHIRQFHQAGLPANKLSHYLTPDALTYLPEHTFDLPEALYHNLSSHERRSLANPKRETLPNTHLYTQLTTAYRHDQLRIQVT</sequence>
<gene>
    <name evidence="1" type="ORF">HGP28_16650</name>
</gene>
<dbReference type="EMBL" id="JABAIK010000022">
    <property type="protein sequence ID" value="NLS14498.1"/>
    <property type="molecule type" value="Genomic_DNA"/>
</dbReference>
<dbReference type="Pfam" id="PF11993">
    <property type="entry name" value="VC2046"/>
    <property type="match status" value="1"/>
</dbReference>
<dbReference type="Proteomes" id="UP000535589">
    <property type="component" value="Unassembled WGS sequence"/>
</dbReference>
<dbReference type="InterPro" id="IPR021879">
    <property type="entry name" value="VC2046_fam"/>
</dbReference>
<evidence type="ECO:0000313" key="1">
    <source>
        <dbReference type="EMBL" id="NLS14498.1"/>
    </source>
</evidence>
<organism evidence="1 2">
    <name type="scientific">Vibrio agarilyticus</name>
    <dbReference type="NCBI Taxonomy" id="2726741"/>
    <lineage>
        <taxon>Bacteria</taxon>
        <taxon>Pseudomonadati</taxon>
        <taxon>Pseudomonadota</taxon>
        <taxon>Gammaproteobacteria</taxon>
        <taxon>Vibrionales</taxon>
        <taxon>Vibrionaceae</taxon>
        <taxon>Vibrio</taxon>
    </lineage>
</organism>
<evidence type="ECO:0000313" key="2">
    <source>
        <dbReference type="Proteomes" id="UP000535589"/>
    </source>
</evidence>
<name>A0A7X8YHV7_9VIBR</name>
<dbReference type="AlphaFoldDB" id="A0A7X8YHV7"/>
<proteinExistence type="predicted"/>
<comment type="caution">
    <text evidence="1">The sequence shown here is derived from an EMBL/GenBank/DDBJ whole genome shotgun (WGS) entry which is preliminary data.</text>
</comment>
<dbReference type="RefSeq" id="WP_168837592.1">
    <property type="nucleotide sequence ID" value="NZ_JABAIK010000022.1"/>
</dbReference>
<evidence type="ECO:0008006" key="3">
    <source>
        <dbReference type="Google" id="ProtNLM"/>
    </source>
</evidence>
<reference evidence="1 2" key="1">
    <citation type="submission" date="2020-04" db="EMBL/GenBank/DDBJ databases">
        <title>Vibrio sp. SM6, a novel species isolated from seawater.</title>
        <authorList>
            <person name="Wang X."/>
        </authorList>
    </citation>
    <scope>NUCLEOTIDE SEQUENCE [LARGE SCALE GENOMIC DNA]</scope>
    <source>
        <strain evidence="1 2">SM6</strain>
    </source>
</reference>